<evidence type="ECO:0000313" key="3">
    <source>
        <dbReference type="Proteomes" id="UP000243579"/>
    </source>
</evidence>
<gene>
    <name evidence="2" type="ORF">ACHHYP_06158</name>
</gene>
<dbReference type="OrthoDB" id="10352519at2759"/>
<name>A0A1V9YUY9_ACHHY</name>
<evidence type="ECO:0000313" key="2">
    <source>
        <dbReference type="EMBL" id="OQR89634.1"/>
    </source>
</evidence>
<dbReference type="Proteomes" id="UP000243579">
    <property type="component" value="Unassembled WGS sequence"/>
</dbReference>
<accession>A0A1V9YUY9</accession>
<protein>
    <submittedName>
        <fullName evidence="2">Uncharacterized protein</fullName>
    </submittedName>
</protein>
<feature type="region of interest" description="Disordered" evidence="1">
    <location>
        <begin position="1"/>
        <end position="21"/>
    </location>
</feature>
<comment type="caution">
    <text evidence="2">The sequence shown here is derived from an EMBL/GenBank/DDBJ whole genome shotgun (WGS) entry which is preliminary data.</text>
</comment>
<dbReference type="EMBL" id="JNBR01000774">
    <property type="protein sequence ID" value="OQR89634.1"/>
    <property type="molecule type" value="Genomic_DNA"/>
</dbReference>
<sequence>MALQADEALARRRARKRKNTQTWRLKEKQLMESLRHQVANLEEKLQLRTTSQTNVLERQLHALVLQEKALVCQNALLKEALARRTALFMPPHPLPAFRIADPRLYDNVFLVHQIQYILAEITTTVPEALARAIPEKYQEWSTRHNVYGDTFFFDAARNLGNHYIPNIDQACDYHWAILGNKESYLKVNMNAVDFQVVHRAHDDMMVACVTLRLPGHGLATRFIIMYRVRFTHGYHYLCINMSPDLAEVTTSVLYVL</sequence>
<proteinExistence type="predicted"/>
<reference evidence="2 3" key="1">
    <citation type="journal article" date="2014" name="Genome Biol. Evol.">
        <title>The secreted proteins of Achlya hypogyna and Thraustotheca clavata identify the ancestral oomycete secretome and reveal gene acquisitions by horizontal gene transfer.</title>
        <authorList>
            <person name="Misner I."/>
            <person name="Blouin N."/>
            <person name="Leonard G."/>
            <person name="Richards T.A."/>
            <person name="Lane C.E."/>
        </authorList>
    </citation>
    <scope>NUCLEOTIDE SEQUENCE [LARGE SCALE GENOMIC DNA]</scope>
    <source>
        <strain evidence="2 3">ATCC 48635</strain>
    </source>
</reference>
<dbReference type="AlphaFoldDB" id="A0A1V9YUY9"/>
<evidence type="ECO:0000256" key="1">
    <source>
        <dbReference type="SAM" id="MobiDB-lite"/>
    </source>
</evidence>
<organism evidence="2 3">
    <name type="scientific">Achlya hypogyna</name>
    <name type="common">Oomycete</name>
    <name type="synonym">Protoachlya hypogyna</name>
    <dbReference type="NCBI Taxonomy" id="1202772"/>
    <lineage>
        <taxon>Eukaryota</taxon>
        <taxon>Sar</taxon>
        <taxon>Stramenopiles</taxon>
        <taxon>Oomycota</taxon>
        <taxon>Saprolegniomycetes</taxon>
        <taxon>Saprolegniales</taxon>
        <taxon>Achlyaceae</taxon>
        <taxon>Achlya</taxon>
    </lineage>
</organism>
<keyword evidence="3" id="KW-1185">Reference proteome</keyword>